<dbReference type="InParanoid" id="A0A3G9J9B9"/>
<dbReference type="EMBL" id="AP019309">
    <property type="protein sequence ID" value="BBH27630.1"/>
    <property type="molecule type" value="Genomic_DNA"/>
</dbReference>
<dbReference type="Proteomes" id="UP000268059">
    <property type="component" value="Chromosome"/>
</dbReference>
<reference evidence="1 2" key="1">
    <citation type="submission" date="2018-11" db="EMBL/GenBank/DDBJ databases">
        <title>Novel Erysipelotrichaceae bacterium isolated from small intestine of a swine.</title>
        <authorList>
            <person name="Kim J.S."/>
            <person name="Choe H."/>
            <person name="Lee Y.R."/>
            <person name="Kim K.M."/>
            <person name="Park D.S."/>
        </authorList>
    </citation>
    <scope>NUCLEOTIDE SEQUENCE [LARGE SCALE GENOMIC DNA]</scope>
    <source>
        <strain evidence="1 2">SG0102</strain>
    </source>
</reference>
<keyword evidence="2" id="KW-1185">Reference proteome</keyword>
<evidence type="ECO:0000313" key="1">
    <source>
        <dbReference type="EMBL" id="BBH27630.1"/>
    </source>
</evidence>
<dbReference type="KEGG" id="ebm:SG0102_25640"/>
<organism evidence="1 2">
    <name type="scientific">Intestinibaculum porci</name>
    <dbReference type="NCBI Taxonomy" id="2487118"/>
    <lineage>
        <taxon>Bacteria</taxon>
        <taxon>Bacillati</taxon>
        <taxon>Bacillota</taxon>
        <taxon>Erysipelotrichia</taxon>
        <taxon>Erysipelotrichales</taxon>
        <taxon>Erysipelotrichaceae</taxon>
        <taxon>Intestinibaculum</taxon>
    </lineage>
</organism>
<protein>
    <submittedName>
        <fullName evidence="1">Uncharacterized protein</fullName>
    </submittedName>
</protein>
<evidence type="ECO:0000313" key="2">
    <source>
        <dbReference type="Proteomes" id="UP000268059"/>
    </source>
</evidence>
<accession>A0A3G9J9B9</accession>
<name>A0A3G9J9B9_9FIRM</name>
<gene>
    <name evidence="1" type="ORF">SG0102_25640</name>
</gene>
<sequence>MTLVFHPNHLIACEPRLFNIGYLYMKNIICFLGFKEIGDEMAKKHRIRYDITNIIIDVLCHQILKEEMVFYEAPQYKVQDAQKALRLLAQEKDLMIFKQRSQSA</sequence>
<dbReference type="AlphaFoldDB" id="A0A3G9J9B9"/>
<proteinExistence type="predicted"/>